<gene>
    <name evidence="1" type="ORF">PQ456_16060</name>
</gene>
<accession>A0AAX3LZ41</accession>
<name>A0AAX3LZ41_9BACL</name>
<dbReference type="KEGG" id="pka:PQ456_16060"/>
<proteinExistence type="predicted"/>
<protein>
    <submittedName>
        <fullName evidence="1">Uncharacterized protein</fullName>
    </submittedName>
</protein>
<dbReference type="AlphaFoldDB" id="A0AAX3LZ41"/>
<dbReference type="Proteomes" id="UP001220509">
    <property type="component" value="Chromosome"/>
</dbReference>
<dbReference type="EMBL" id="CP117416">
    <property type="protein sequence ID" value="WCT54704.1"/>
    <property type="molecule type" value="Genomic_DNA"/>
</dbReference>
<keyword evidence="2" id="KW-1185">Reference proteome</keyword>
<sequence length="119" mass="13892">MKKICTDFNNPNPNRIRIPAFDMNYFELIDGEKIILYAEDIQVEAKIMYDQEQSSWCGELTSEYMDVSKDIEEARDDGFENGKAFGIWTERDNLIRKMIELKLDPQIIEKITGVSQGKF</sequence>
<evidence type="ECO:0000313" key="2">
    <source>
        <dbReference type="Proteomes" id="UP001220509"/>
    </source>
</evidence>
<organism evidence="1 2">
    <name type="scientific">Paenibacillus kyungheensis</name>
    <dbReference type="NCBI Taxonomy" id="1452732"/>
    <lineage>
        <taxon>Bacteria</taxon>
        <taxon>Bacillati</taxon>
        <taxon>Bacillota</taxon>
        <taxon>Bacilli</taxon>
        <taxon>Bacillales</taxon>
        <taxon>Paenibacillaceae</taxon>
        <taxon>Paenibacillus</taxon>
    </lineage>
</organism>
<dbReference type="RefSeq" id="WP_273613191.1">
    <property type="nucleotide sequence ID" value="NZ_CP117416.1"/>
</dbReference>
<reference evidence="1 2" key="1">
    <citation type="submission" date="2023-02" db="EMBL/GenBank/DDBJ databases">
        <title>Genome sequence of Paenibacillus kyungheensis KACC 18744.</title>
        <authorList>
            <person name="Kim S."/>
            <person name="Heo J."/>
            <person name="Kwon S.-W."/>
        </authorList>
    </citation>
    <scope>NUCLEOTIDE SEQUENCE [LARGE SCALE GENOMIC DNA]</scope>
    <source>
        <strain evidence="1 2">KACC 18744</strain>
    </source>
</reference>
<evidence type="ECO:0000313" key="1">
    <source>
        <dbReference type="EMBL" id="WCT54704.1"/>
    </source>
</evidence>